<gene>
    <name evidence="1" type="ORF">BDN71DRAFT_1387975</name>
</gene>
<accession>A0A9P6A008</accession>
<keyword evidence="2" id="KW-1185">Reference proteome</keyword>
<dbReference type="AlphaFoldDB" id="A0A9P6A008"/>
<evidence type="ECO:0000313" key="1">
    <source>
        <dbReference type="EMBL" id="KAF9497300.1"/>
    </source>
</evidence>
<feature type="non-terminal residue" evidence="1">
    <location>
        <position position="1"/>
    </location>
</feature>
<organism evidence="1 2">
    <name type="scientific">Pleurotus eryngii</name>
    <name type="common">Boletus of the steppes</name>
    <dbReference type="NCBI Taxonomy" id="5323"/>
    <lineage>
        <taxon>Eukaryota</taxon>
        <taxon>Fungi</taxon>
        <taxon>Dikarya</taxon>
        <taxon>Basidiomycota</taxon>
        <taxon>Agaricomycotina</taxon>
        <taxon>Agaricomycetes</taxon>
        <taxon>Agaricomycetidae</taxon>
        <taxon>Agaricales</taxon>
        <taxon>Pleurotineae</taxon>
        <taxon>Pleurotaceae</taxon>
        <taxon>Pleurotus</taxon>
    </lineage>
</organism>
<evidence type="ECO:0000313" key="2">
    <source>
        <dbReference type="Proteomes" id="UP000807025"/>
    </source>
</evidence>
<sequence>DDQWHLVTATDNIWDKYIDKHPSAKKWRKKVFPCYCKGTLLFSPFPLSLSLPLHFFLFLFIPRTLIYFLL</sequence>
<name>A0A9P6A008_PLEER</name>
<dbReference type="EMBL" id="MU154545">
    <property type="protein sequence ID" value="KAF9497300.1"/>
    <property type="molecule type" value="Genomic_DNA"/>
</dbReference>
<reference evidence="1" key="1">
    <citation type="submission" date="2020-11" db="EMBL/GenBank/DDBJ databases">
        <authorList>
            <consortium name="DOE Joint Genome Institute"/>
            <person name="Ahrendt S."/>
            <person name="Riley R."/>
            <person name="Andreopoulos W."/>
            <person name="Labutti K."/>
            <person name="Pangilinan J."/>
            <person name="Ruiz-Duenas F.J."/>
            <person name="Barrasa J.M."/>
            <person name="Sanchez-Garcia M."/>
            <person name="Camarero S."/>
            <person name="Miyauchi S."/>
            <person name="Serrano A."/>
            <person name="Linde D."/>
            <person name="Babiker R."/>
            <person name="Drula E."/>
            <person name="Ayuso-Fernandez I."/>
            <person name="Pacheco R."/>
            <person name="Padilla G."/>
            <person name="Ferreira P."/>
            <person name="Barriuso J."/>
            <person name="Kellner H."/>
            <person name="Castanera R."/>
            <person name="Alfaro M."/>
            <person name="Ramirez L."/>
            <person name="Pisabarro A.G."/>
            <person name="Kuo A."/>
            <person name="Tritt A."/>
            <person name="Lipzen A."/>
            <person name="He G."/>
            <person name="Yan M."/>
            <person name="Ng V."/>
            <person name="Cullen D."/>
            <person name="Martin F."/>
            <person name="Rosso M.-N."/>
            <person name="Henrissat B."/>
            <person name="Hibbett D."/>
            <person name="Martinez A.T."/>
            <person name="Grigoriev I.V."/>
        </authorList>
    </citation>
    <scope>NUCLEOTIDE SEQUENCE</scope>
    <source>
        <strain evidence="1">ATCC 90797</strain>
    </source>
</reference>
<dbReference type="Proteomes" id="UP000807025">
    <property type="component" value="Unassembled WGS sequence"/>
</dbReference>
<protein>
    <submittedName>
        <fullName evidence="1">Uncharacterized protein</fullName>
    </submittedName>
</protein>
<comment type="caution">
    <text evidence="1">The sequence shown here is derived from an EMBL/GenBank/DDBJ whole genome shotgun (WGS) entry which is preliminary data.</text>
</comment>
<dbReference type="OrthoDB" id="686198at2759"/>
<proteinExistence type="predicted"/>